<protein>
    <submittedName>
        <fullName evidence="1">Unannotated protein</fullName>
    </submittedName>
</protein>
<reference evidence="1" key="1">
    <citation type="submission" date="2020-05" db="EMBL/GenBank/DDBJ databases">
        <authorList>
            <person name="Chiriac C."/>
            <person name="Salcher M."/>
            <person name="Ghai R."/>
            <person name="Kavagutti S V."/>
        </authorList>
    </citation>
    <scope>NUCLEOTIDE SEQUENCE</scope>
</reference>
<dbReference type="AlphaFoldDB" id="A0A6J6VXD0"/>
<dbReference type="SUPFAM" id="SSF52402">
    <property type="entry name" value="Adenine nucleotide alpha hydrolases-like"/>
    <property type="match status" value="1"/>
</dbReference>
<accession>A0A6J6VXD0</accession>
<sequence length="250" mass="25737">MLLCVGRHGVGAATLRVATTRARRTGGVLRLLHVAETTTPMGLEEAQQCLDPVAEAARSLGGGAVRVEPVLAFGEVLDHVWGAAATAALVVLERPAVVRLGGLRRRTSLTTALVEHLEAPVVVVPGLWPTARVAADGLPPVWHGGREPRTVGVLLDEPAECRQVVGAGLESAAALGGAVELLRGWEVGRAGVVAASRGSSLLVVGRGGRAGGLSVSGRVALHESVCPVLVVPVPPAEEDLATVLPFRRAR</sequence>
<gene>
    <name evidence="1" type="ORF">UFOPK2761_03768</name>
</gene>
<dbReference type="EMBL" id="CAEZYQ010000078">
    <property type="protein sequence ID" value="CAB4777312.1"/>
    <property type="molecule type" value="Genomic_DNA"/>
</dbReference>
<dbReference type="Gene3D" id="3.40.50.12370">
    <property type="match status" value="1"/>
</dbReference>
<name>A0A6J6VXD0_9ZZZZ</name>
<evidence type="ECO:0000313" key="1">
    <source>
        <dbReference type="EMBL" id="CAB4777312.1"/>
    </source>
</evidence>
<proteinExistence type="predicted"/>
<organism evidence="1">
    <name type="scientific">freshwater metagenome</name>
    <dbReference type="NCBI Taxonomy" id="449393"/>
    <lineage>
        <taxon>unclassified sequences</taxon>
        <taxon>metagenomes</taxon>
        <taxon>ecological metagenomes</taxon>
    </lineage>
</organism>